<dbReference type="EMBL" id="MTHB01000131">
    <property type="protein sequence ID" value="OXC76274.1"/>
    <property type="molecule type" value="Genomic_DNA"/>
</dbReference>
<proteinExistence type="predicted"/>
<organism evidence="1 2">
    <name type="scientific">Caballeronia sordidicola</name>
    <name type="common">Burkholderia sordidicola</name>
    <dbReference type="NCBI Taxonomy" id="196367"/>
    <lineage>
        <taxon>Bacteria</taxon>
        <taxon>Pseudomonadati</taxon>
        <taxon>Pseudomonadota</taxon>
        <taxon>Betaproteobacteria</taxon>
        <taxon>Burkholderiales</taxon>
        <taxon>Burkholderiaceae</taxon>
        <taxon>Caballeronia</taxon>
    </lineage>
</organism>
<name>A0A226WYM1_CABSO</name>
<evidence type="ECO:0000313" key="2">
    <source>
        <dbReference type="Proteomes" id="UP000214720"/>
    </source>
</evidence>
<dbReference type="Proteomes" id="UP000214720">
    <property type="component" value="Unassembled WGS sequence"/>
</dbReference>
<gene>
    <name evidence="1" type="ORF">BSU04_22730</name>
</gene>
<evidence type="ECO:0000313" key="1">
    <source>
        <dbReference type="EMBL" id="OXC76274.1"/>
    </source>
</evidence>
<reference evidence="2" key="1">
    <citation type="submission" date="2017-01" db="EMBL/GenBank/DDBJ databases">
        <title>Genome Analysis of Deinococcus marmoris KOPRI26562.</title>
        <authorList>
            <person name="Kim J.H."/>
            <person name="Oh H.-M."/>
        </authorList>
    </citation>
    <scope>NUCLEOTIDE SEQUENCE [LARGE SCALE GENOMIC DNA]</scope>
    <source>
        <strain evidence="2">PAMC 26633</strain>
    </source>
</reference>
<comment type="caution">
    <text evidence="1">The sequence shown here is derived from an EMBL/GenBank/DDBJ whole genome shotgun (WGS) entry which is preliminary data.</text>
</comment>
<protein>
    <submittedName>
        <fullName evidence="1">Uncharacterized protein</fullName>
    </submittedName>
</protein>
<sequence>MKLARQWNEPSATFPLYLGGISLGIGADDALKMVEQTEV</sequence>
<accession>A0A226WYM1</accession>
<dbReference type="AlphaFoldDB" id="A0A226WYM1"/>